<organism evidence="1 2">
    <name type="scientific">Eiseniibacteriota bacterium</name>
    <dbReference type="NCBI Taxonomy" id="2212470"/>
    <lineage>
        <taxon>Bacteria</taxon>
        <taxon>Candidatus Eiseniibacteriota</taxon>
    </lineage>
</organism>
<dbReference type="AlphaFoldDB" id="A0A9D6QJE9"/>
<comment type="caution">
    <text evidence="1">The sequence shown here is derived from an EMBL/GenBank/DDBJ whole genome shotgun (WGS) entry which is preliminary data.</text>
</comment>
<accession>A0A9D6QJE9</accession>
<dbReference type="Proteomes" id="UP000807850">
    <property type="component" value="Unassembled WGS sequence"/>
</dbReference>
<evidence type="ECO:0000313" key="1">
    <source>
        <dbReference type="EMBL" id="MBI3539180.1"/>
    </source>
</evidence>
<reference evidence="1" key="1">
    <citation type="submission" date="2020-07" db="EMBL/GenBank/DDBJ databases">
        <title>Huge and variable diversity of episymbiotic CPR bacteria and DPANN archaea in groundwater ecosystems.</title>
        <authorList>
            <person name="He C.Y."/>
            <person name="Keren R."/>
            <person name="Whittaker M."/>
            <person name="Farag I.F."/>
            <person name="Doudna J."/>
            <person name="Cate J.H.D."/>
            <person name="Banfield J.F."/>
        </authorList>
    </citation>
    <scope>NUCLEOTIDE SEQUENCE</scope>
    <source>
        <strain evidence="1">NC_groundwater_928_Pr1_S-0.2um_72_17</strain>
    </source>
</reference>
<gene>
    <name evidence="1" type="ORF">HY076_02790</name>
</gene>
<protein>
    <submittedName>
        <fullName evidence="1">Uncharacterized protein</fullName>
    </submittedName>
</protein>
<dbReference type="EMBL" id="JACQAY010000080">
    <property type="protein sequence ID" value="MBI3539180.1"/>
    <property type="molecule type" value="Genomic_DNA"/>
</dbReference>
<evidence type="ECO:0000313" key="2">
    <source>
        <dbReference type="Proteomes" id="UP000807850"/>
    </source>
</evidence>
<proteinExistence type="predicted"/>
<sequence length="175" mass="18222">APGETGRIHVTLTPPADGPATRWGVLLSEIRPAIARPAGSGPRAIAELGSTFYLSRTAAGRAQPELAALDIVPLGGDSVAVRARIRNPGERHFYVSGGVSLTDSAGAVVRAGPLPTGVVLPGREREFTWTCDTRLIPGRYAATATLDTGLPELLVGETRWTQCAVSPAAPLASRH</sequence>
<name>A0A9D6QJE9_UNCEI</name>
<feature type="non-terminal residue" evidence="1">
    <location>
        <position position="1"/>
    </location>
</feature>